<dbReference type="PROSITE" id="PS50931">
    <property type="entry name" value="HTH_LYSR"/>
    <property type="match status" value="1"/>
</dbReference>
<dbReference type="PANTHER" id="PTHR30126:SF91">
    <property type="entry name" value="LYSR FAMILY TRANSCRIPTIONAL REGULATOR"/>
    <property type="match status" value="1"/>
</dbReference>
<dbReference type="Gene3D" id="3.40.190.290">
    <property type="match status" value="1"/>
</dbReference>
<evidence type="ECO:0000313" key="6">
    <source>
        <dbReference type="EMBL" id="WXB11513.1"/>
    </source>
</evidence>
<dbReference type="SUPFAM" id="SSF46785">
    <property type="entry name" value="Winged helix' DNA-binding domain"/>
    <property type="match status" value="1"/>
</dbReference>
<dbReference type="InterPro" id="IPR005119">
    <property type="entry name" value="LysR_subst-bd"/>
</dbReference>
<dbReference type="EMBL" id="CP089984">
    <property type="protein sequence ID" value="WXB11513.1"/>
    <property type="molecule type" value="Genomic_DNA"/>
</dbReference>
<dbReference type="Proteomes" id="UP001370348">
    <property type="component" value="Chromosome"/>
</dbReference>
<evidence type="ECO:0000256" key="4">
    <source>
        <dbReference type="ARBA" id="ARBA00023163"/>
    </source>
</evidence>
<keyword evidence="3" id="KW-0238">DNA-binding</keyword>
<keyword evidence="4" id="KW-0804">Transcription</keyword>
<dbReference type="InterPro" id="IPR036388">
    <property type="entry name" value="WH-like_DNA-bd_sf"/>
</dbReference>
<dbReference type="PRINTS" id="PR00039">
    <property type="entry name" value="HTHLYSR"/>
</dbReference>
<gene>
    <name evidence="6" type="ORF">LZC94_27065</name>
</gene>
<feature type="domain" description="HTH lysR-type" evidence="5">
    <location>
        <begin position="5"/>
        <end position="62"/>
    </location>
</feature>
<evidence type="ECO:0000313" key="7">
    <source>
        <dbReference type="Proteomes" id="UP001370348"/>
    </source>
</evidence>
<comment type="similarity">
    <text evidence="1">Belongs to the LysR transcriptional regulatory family.</text>
</comment>
<dbReference type="SUPFAM" id="SSF53850">
    <property type="entry name" value="Periplasmic binding protein-like II"/>
    <property type="match status" value="1"/>
</dbReference>
<name>A0ABZ2LKQ0_9BACT</name>
<dbReference type="RefSeq" id="WP_394821133.1">
    <property type="nucleotide sequence ID" value="NZ_CP089984.1"/>
</dbReference>
<dbReference type="Gene3D" id="1.10.10.10">
    <property type="entry name" value="Winged helix-like DNA-binding domain superfamily/Winged helix DNA-binding domain"/>
    <property type="match status" value="1"/>
</dbReference>
<accession>A0ABZ2LKQ0</accession>
<protein>
    <submittedName>
        <fullName evidence="6">LysR family transcriptional regulator</fullName>
    </submittedName>
</protein>
<evidence type="ECO:0000256" key="2">
    <source>
        <dbReference type="ARBA" id="ARBA00023015"/>
    </source>
</evidence>
<dbReference type="Pfam" id="PF03466">
    <property type="entry name" value="LysR_substrate"/>
    <property type="match status" value="1"/>
</dbReference>
<dbReference type="Pfam" id="PF00126">
    <property type="entry name" value="HTH_1"/>
    <property type="match status" value="1"/>
</dbReference>
<dbReference type="InterPro" id="IPR000847">
    <property type="entry name" value="LysR_HTH_N"/>
</dbReference>
<proteinExistence type="inferred from homology"/>
<dbReference type="PANTHER" id="PTHR30126">
    <property type="entry name" value="HTH-TYPE TRANSCRIPTIONAL REGULATOR"/>
    <property type="match status" value="1"/>
</dbReference>
<sequence length="299" mass="32131">MGASLTLDQLRVLVTICDTGSFSAAGRALGRVQSAISQTVKALEEAQGVELFDRRKHKPTLTAVGAVLVEQARTVLASADRFAAIAAGTRMGLEPALALAIDPLVPTAPLIDSLRALQATFPDLPVSFSTEGVSGAERRLRDGSASLAFCLLLPSVPDDLTVYPIMDLRLTPVAAADHTLARLGRKVNRADLQAHVQLVLSSSAGAEGASYGVVSTRVWRFVDLGRRLDFLLAGFGWCTMPSYILAPYLADGRLVELDVSDESRALTRPLPVYAAHVRDRHLGRGGRWLLDDLRKRLAK</sequence>
<evidence type="ECO:0000256" key="1">
    <source>
        <dbReference type="ARBA" id="ARBA00009437"/>
    </source>
</evidence>
<keyword evidence="7" id="KW-1185">Reference proteome</keyword>
<evidence type="ECO:0000256" key="3">
    <source>
        <dbReference type="ARBA" id="ARBA00023125"/>
    </source>
</evidence>
<dbReference type="InterPro" id="IPR036390">
    <property type="entry name" value="WH_DNA-bd_sf"/>
</dbReference>
<keyword evidence="2" id="KW-0805">Transcription regulation</keyword>
<organism evidence="6 7">
    <name type="scientific">Pendulispora albinea</name>
    <dbReference type="NCBI Taxonomy" id="2741071"/>
    <lineage>
        <taxon>Bacteria</taxon>
        <taxon>Pseudomonadati</taxon>
        <taxon>Myxococcota</taxon>
        <taxon>Myxococcia</taxon>
        <taxon>Myxococcales</taxon>
        <taxon>Sorangiineae</taxon>
        <taxon>Pendulisporaceae</taxon>
        <taxon>Pendulispora</taxon>
    </lineage>
</organism>
<evidence type="ECO:0000259" key="5">
    <source>
        <dbReference type="PROSITE" id="PS50931"/>
    </source>
</evidence>
<reference evidence="6 7" key="1">
    <citation type="submission" date="2021-12" db="EMBL/GenBank/DDBJ databases">
        <title>Discovery of the Pendulisporaceae a myxobacterial family with distinct sporulation behavior and unique specialized metabolism.</title>
        <authorList>
            <person name="Garcia R."/>
            <person name="Popoff A."/>
            <person name="Bader C.D."/>
            <person name="Loehr J."/>
            <person name="Walesch S."/>
            <person name="Walt C."/>
            <person name="Boldt J."/>
            <person name="Bunk B."/>
            <person name="Haeckl F.J.F.P.J."/>
            <person name="Gunesch A.P."/>
            <person name="Birkelbach J."/>
            <person name="Nuebel U."/>
            <person name="Pietschmann T."/>
            <person name="Bach T."/>
            <person name="Mueller R."/>
        </authorList>
    </citation>
    <scope>NUCLEOTIDE SEQUENCE [LARGE SCALE GENOMIC DNA]</scope>
    <source>
        <strain evidence="6 7">MSr11954</strain>
    </source>
</reference>